<dbReference type="EMBL" id="SPNV01000378">
    <property type="protein sequence ID" value="KAF5855835.1"/>
    <property type="molecule type" value="Genomic_DNA"/>
</dbReference>
<dbReference type="Proteomes" id="UP000541154">
    <property type="component" value="Unassembled WGS sequence"/>
</dbReference>
<keyword evidence="3" id="KW-1185">Reference proteome</keyword>
<evidence type="ECO:0000313" key="2">
    <source>
        <dbReference type="EMBL" id="KAF5855835.1"/>
    </source>
</evidence>
<dbReference type="AlphaFoldDB" id="A0A8H5ZVD0"/>
<comment type="caution">
    <text evidence="2">The sequence shown here is derived from an EMBL/GenBank/DDBJ whole genome shotgun (WGS) entry which is preliminary data.</text>
</comment>
<protein>
    <submittedName>
        <fullName evidence="2">Uncharacterized protein</fullName>
    </submittedName>
</protein>
<feature type="region of interest" description="Disordered" evidence="1">
    <location>
        <begin position="84"/>
        <end position="137"/>
    </location>
</feature>
<name>A0A8H5ZVD0_PETAA</name>
<accession>A0A8H5ZVD0</accession>
<organism evidence="2 3">
    <name type="scientific">Petromyces alliaceus</name>
    <name type="common">Aspergillus alliaceus</name>
    <dbReference type="NCBI Taxonomy" id="209559"/>
    <lineage>
        <taxon>Eukaryota</taxon>
        <taxon>Fungi</taxon>
        <taxon>Dikarya</taxon>
        <taxon>Ascomycota</taxon>
        <taxon>Pezizomycotina</taxon>
        <taxon>Eurotiomycetes</taxon>
        <taxon>Eurotiomycetidae</taxon>
        <taxon>Eurotiales</taxon>
        <taxon>Aspergillaceae</taxon>
        <taxon>Aspergillus</taxon>
        <taxon>Aspergillus subgen. Circumdati</taxon>
    </lineage>
</organism>
<reference evidence="2 3" key="1">
    <citation type="submission" date="2019-04" db="EMBL/GenBank/DDBJ databases">
        <title>Aspergillus burnettii sp. nov., novel species from soil in southeast Queensland.</title>
        <authorList>
            <person name="Gilchrist C.L.M."/>
            <person name="Pitt J.I."/>
            <person name="Lange L."/>
            <person name="Lacey H.J."/>
            <person name="Vuong D."/>
            <person name="Midgley D.J."/>
            <person name="Greenfield P."/>
            <person name="Bradbury M."/>
            <person name="Lacey E."/>
            <person name="Busk P.K."/>
            <person name="Pilgaard B."/>
            <person name="Chooi Y.H."/>
            <person name="Piggott A.M."/>
        </authorList>
    </citation>
    <scope>NUCLEOTIDE SEQUENCE [LARGE SCALE GENOMIC DNA]</scope>
    <source>
        <strain evidence="2 3">FRR 5400</strain>
    </source>
</reference>
<proteinExistence type="predicted"/>
<gene>
    <name evidence="2" type="ORF">ETB97_008338</name>
</gene>
<sequence>MWQRLRAGLCARRRTTIHDNGGNGHQNMSQGIMAGIAMVTAAIAGHIKRRHDTHSRGAPKAGLYLYLPVCTSVRPLLLLRQKDDQGNSTVQQEVAKPARACFKPSQAEDQSIDSLSHVRRSHLPHPPLPHPRHWGSP</sequence>
<evidence type="ECO:0000313" key="3">
    <source>
        <dbReference type="Proteomes" id="UP000541154"/>
    </source>
</evidence>
<evidence type="ECO:0000256" key="1">
    <source>
        <dbReference type="SAM" id="MobiDB-lite"/>
    </source>
</evidence>